<dbReference type="Proteomes" id="UP000076580">
    <property type="component" value="Chromosome 01"/>
</dbReference>
<dbReference type="AlphaFoldDB" id="A0A151GXH8"/>
<organism evidence="2 3">
    <name type="scientific">Drechmeria coniospora</name>
    <name type="common">Nematophagous fungus</name>
    <name type="synonym">Meria coniospora</name>
    <dbReference type="NCBI Taxonomy" id="98403"/>
    <lineage>
        <taxon>Eukaryota</taxon>
        <taxon>Fungi</taxon>
        <taxon>Dikarya</taxon>
        <taxon>Ascomycota</taxon>
        <taxon>Pezizomycotina</taxon>
        <taxon>Sordariomycetes</taxon>
        <taxon>Hypocreomycetidae</taxon>
        <taxon>Hypocreales</taxon>
        <taxon>Ophiocordycipitaceae</taxon>
        <taxon>Drechmeria</taxon>
    </lineage>
</organism>
<proteinExistence type="predicted"/>
<evidence type="ECO:0000313" key="2">
    <source>
        <dbReference type="EMBL" id="KYK61806.1"/>
    </source>
</evidence>
<feature type="compositionally biased region" description="Polar residues" evidence="1">
    <location>
        <begin position="25"/>
        <end position="61"/>
    </location>
</feature>
<feature type="compositionally biased region" description="Pro residues" evidence="1">
    <location>
        <begin position="1"/>
        <end position="12"/>
    </location>
</feature>
<accession>A0A151GXH8</accession>
<dbReference type="EMBL" id="LAYC01000001">
    <property type="protein sequence ID" value="KYK61806.1"/>
    <property type="molecule type" value="Genomic_DNA"/>
</dbReference>
<dbReference type="RefSeq" id="XP_040661158.1">
    <property type="nucleotide sequence ID" value="XM_040800275.1"/>
</dbReference>
<dbReference type="GeneID" id="63715593"/>
<sequence>MRPPPPSTPQTPAPRRFLPAKKDTITSGKPPSSQTPAIHSQFHSQFQFRSTPRFGSSSVPRPTQARGYDLEDVDEVEEDEDEDDNDIDDDTRRDGEVVGREACVLQDSIEAASDGVTSTLDDVTPSDAMLSFKGVMDDDIEANSFDPTDAPWSPNSDSDPELDQRTAKKRKMLSISPASESGPTERKRERELEREWETGSDTDSGMRIGGDDRGSQGYDRDGNSPSNRAGGRSAHEQPVFQTAPRFKPSEADQDLADGIPAAFSPPRRGTRYLPGGLAAELQAWLSEVKGWKGFDDDGGYDRQACDSITIDEVRPGRRMYLARGRVAPEGPARGFILAGEGKLTGLERRARLEVGNVVALGQPVWEVRLEEEVWTVACAWNVVS</sequence>
<reference evidence="2 3" key="1">
    <citation type="journal article" date="2016" name="Sci. Rep.">
        <title>Insights into Adaptations to a Near-Obligate Nematode Endoparasitic Lifestyle from the Finished Genome of Drechmeria coniospora.</title>
        <authorList>
            <person name="Zhang L."/>
            <person name="Zhou Z."/>
            <person name="Guo Q."/>
            <person name="Fokkens L."/>
            <person name="Miskei M."/>
            <person name="Pocsi I."/>
            <person name="Zhang W."/>
            <person name="Chen M."/>
            <person name="Wang L."/>
            <person name="Sun Y."/>
            <person name="Donzelli B.G."/>
            <person name="Gibson D.M."/>
            <person name="Nelson D.R."/>
            <person name="Luo J.G."/>
            <person name="Rep M."/>
            <person name="Liu H."/>
            <person name="Yang S."/>
            <person name="Wang J."/>
            <person name="Krasnoff S.B."/>
            <person name="Xu Y."/>
            <person name="Molnar I."/>
            <person name="Lin M."/>
        </authorList>
    </citation>
    <scope>NUCLEOTIDE SEQUENCE [LARGE SCALE GENOMIC DNA]</scope>
    <source>
        <strain evidence="2 3">ARSEF 6962</strain>
    </source>
</reference>
<keyword evidence="3" id="KW-1185">Reference proteome</keyword>
<feature type="compositionally biased region" description="Acidic residues" evidence="1">
    <location>
        <begin position="70"/>
        <end position="89"/>
    </location>
</feature>
<feature type="region of interest" description="Disordered" evidence="1">
    <location>
        <begin position="139"/>
        <end position="268"/>
    </location>
</feature>
<dbReference type="InParanoid" id="A0A151GXH8"/>
<gene>
    <name evidence="2" type="ORF">DCS_02950</name>
</gene>
<name>A0A151GXH8_DRECN</name>
<evidence type="ECO:0000313" key="3">
    <source>
        <dbReference type="Proteomes" id="UP000076580"/>
    </source>
</evidence>
<feature type="compositionally biased region" description="Basic and acidic residues" evidence="1">
    <location>
        <begin position="209"/>
        <end position="222"/>
    </location>
</feature>
<feature type="compositionally biased region" description="Basic and acidic residues" evidence="1">
    <location>
        <begin position="183"/>
        <end position="197"/>
    </location>
</feature>
<evidence type="ECO:0000256" key="1">
    <source>
        <dbReference type="SAM" id="MobiDB-lite"/>
    </source>
</evidence>
<protein>
    <submittedName>
        <fullName evidence="2">Uncharacterized protein</fullName>
    </submittedName>
</protein>
<comment type="caution">
    <text evidence="2">The sequence shown here is derived from an EMBL/GenBank/DDBJ whole genome shotgun (WGS) entry which is preliminary data.</text>
</comment>
<feature type="compositionally biased region" description="Basic and acidic residues" evidence="1">
    <location>
        <begin position="90"/>
        <end position="99"/>
    </location>
</feature>
<feature type="region of interest" description="Disordered" evidence="1">
    <location>
        <begin position="1"/>
        <end position="99"/>
    </location>
</feature>